<dbReference type="GeneID" id="92951575"/>
<evidence type="ECO:0000256" key="1">
    <source>
        <dbReference type="SAM" id="Phobius"/>
    </source>
</evidence>
<protein>
    <submittedName>
        <fullName evidence="2">Uncharacterized protein</fullName>
    </submittedName>
</protein>
<dbReference type="RefSeq" id="WP_016841369.1">
    <property type="nucleotide sequence ID" value="NZ_FNTH01000001.1"/>
</dbReference>
<dbReference type="EMBL" id="FNTH01000001">
    <property type="protein sequence ID" value="SED09169.1"/>
    <property type="molecule type" value="Genomic_DNA"/>
</dbReference>
<name>A0A1H4XU42_9BRAD</name>
<organism evidence="2 3">
    <name type="scientific">Bradyrhizobium erythrophlei</name>
    <dbReference type="NCBI Taxonomy" id="1437360"/>
    <lineage>
        <taxon>Bacteria</taxon>
        <taxon>Pseudomonadati</taxon>
        <taxon>Pseudomonadota</taxon>
        <taxon>Alphaproteobacteria</taxon>
        <taxon>Hyphomicrobiales</taxon>
        <taxon>Nitrobacteraceae</taxon>
        <taxon>Bradyrhizobium</taxon>
    </lineage>
</organism>
<sequence length="47" mass="4968">MADRSALKLVGIIFATVTVVVMLATGMVVKGFADGNYSFETTASIDR</sequence>
<evidence type="ECO:0000313" key="2">
    <source>
        <dbReference type="EMBL" id="SED09169.1"/>
    </source>
</evidence>
<reference evidence="2 3" key="1">
    <citation type="submission" date="2016-10" db="EMBL/GenBank/DDBJ databases">
        <authorList>
            <person name="de Groot N.N."/>
        </authorList>
    </citation>
    <scope>NUCLEOTIDE SEQUENCE [LARGE SCALE GENOMIC DNA]</scope>
    <source>
        <strain evidence="2 3">MT12</strain>
    </source>
</reference>
<dbReference type="AlphaFoldDB" id="A0A1H4XU42"/>
<keyword evidence="1" id="KW-0812">Transmembrane</keyword>
<keyword evidence="1" id="KW-1133">Transmembrane helix</keyword>
<evidence type="ECO:0000313" key="3">
    <source>
        <dbReference type="Proteomes" id="UP000198992"/>
    </source>
</evidence>
<proteinExistence type="predicted"/>
<feature type="transmembrane region" description="Helical" evidence="1">
    <location>
        <begin position="7"/>
        <end position="29"/>
    </location>
</feature>
<gene>
    <name evidence="2" type="ORF">SAMN05444164_3660</name>
</gene>
<dbReference type="Proteomes" id="UP000198992">
    <property type="component" value="Unassembled WGS sequence"/>
</dbReference>
<accession>A0A1H4XU42</accession>
<keyword evidence="1" id="KW-0472">Membrane</keyword>